<keyword evidence="2" id="KW-0285">Flavoprotein</keyword>
<dbReference type="PANTHER" id="PTHR43004">
    <property type="entry name" value="TRK SYSTEM POTASSIUM UPTAKE PROTEIN"/>
    <property type="match status" value="1"/>
</dbReference>
<dbReference type="SUPFAM" id="SSF51905">
    <property type="entry name" value="FAD/NAD(P)-binding domain"/>
    <property type="match status" value="1"/>
</dbReference>
<dbReference type="InterPro" id="IPR036188">
    <property type="entry name" value="FAD/NAD-bd_sf"/>
</dbReference>
<dbReference type="NCBIfam" id="NF006002">
    <property type="entry name" value="PRK08132.1"/>
    <property type="match status" value="1"/>
</dbReference>
<evidence type="ECO:0000256" key="3">
    <source>
        <dbReference type="ARBA" id="ARBA00022827"/>
    </source>
</evidence>
<gene>
    <name evidence="5" type="ORF">L0C25_12775</name>
</gene>
<evidence type="ECO:0000313" key="5">
    <source>
        <dbReference type="EMBL" id="UYM03431.1"/>
    </source>
</evidence>
<dbReference type="KEGG" id="sgrg:L0C25_12775"/>
<dbReference type="InterPro" id="IPR050641">
    <property type="entry name" value="RIFMO-like"/>
</dbReference>
<keyword evidence="5" id="KW-0503">Monooxygenase</keyword>
<organism evidence="5 6">
    <name type="scientific">Solicola gregarius</name>
    <dbReference type="NCBI Taxonomy" id="2908642"/>
    <lineage>
        <taxon>Bacteria</taxon>
        <taxon>Bacillati</taxon>
        <taxon>Actinomycetota</taxon>
        <taxon>Actinomycetes</taxon>
        <taxon>Propionibacteriales</taxon>
        <taxon>Nocardioidaceae</taxon>
        <taxon>Solicola</taxon>
    </lineage>
</organism>
<dbReference type="PRINTS" id="PR00420">
    <property type="entry name" value="RNGMNOXGNASE"/>
</dbReference>
<dbReference type="Gene3D" id="3.30.70.2450">
    <property type="match status" value="1"/>
</dbReference>
<dbReference type="Pfam" id="PF01494">
    <property type="entry name" value="FAD_binding_3"/>
    <property type="match status" value="1"/>
</dbReference>
<reference evidence="5" key="1">
    <citation type="submission" date="2022-01" db="EMBL/GenBank/DDBJ databases">
        <title>Nocardioidaceae gen. sp. A5X3R13.</title>
        <authorList>
            <person name="Lopez Marin M.A."/>
            <person name="Uhlik O."/>
        </authorList>
    </citation>
    <scope>NUCLEOTIDE SEQUENCE</scope>
    <source>
        <strain evidence="5">A5X3R13</strain>
    </source>
</reference>
<evidence type="ECO:0000259" key="4">
    <source>
        <dbReference type="Pfam" id="PF01494"/>
    </source>
</evidence>
<evidence type="ECO:0000256" key="2">
    <source>
        <dbReference type="ARBA" id="ARBA00022630"/>
    </source>
</evidence>
<dbReference type="EMBL" id="CP094970">
    <property type="protein sequence ID" value="UYM03431.1"/>
    <property type="molecule type" value="Genomic_DNA"/>
</dbReference>
<dbReference type="Gene3D" id="3.40.30.120">
    <property type="match status" value="1"/>
</dbReference>
<dbReference type="PANTHER" id="PTHR43004:SF19">
    <property type="entry name" value="BINDING MONOOXYGENASE, PUTATIVE (JCVI)-RELATED"/>
    <property type="match status" value="1"/>
</dbReference>
<dbReference type="Proteomes" id="UP001164390">
    <property type="component" value="Chromosome"/>
</dbReference>
<proteinExistence type="predicted"/>
<name>A0AA46YJF8_9ACTN</name>
<evidence type="ECO:0000256" key="1">
    <source>
        <dbReference type="ARBA" id="ARBA00001974"/>
    </source>
</evidence>
<dbReference type="RefSeq" id="WP_271632037.1">
    <property type="nucleotide sequence ID" value="NZ_CP094970.1"/>
</dbReference>
<dbReference type="Gene3D" id="3.50.50.60">
    <property type="entry name" value="FAD/NAD(P)-binding domain"/>
    <property type="match status" value="1"/>
</dbReference>
<keyword evidence="3" id="KW-0274">FAD</keyword>
<keyword evidence="5" id="KW-0560">Oxidoreductase</keyword>
<dbReference type="InterPro" id="IPR002938">
    <property type="entry name" value="FAD-bd"/>
</dbReference>
<protein>
    <submittedName>
        <fullName evidence="5">FAD-dependent monooxygenase</fullName>
    </submittedName>
</protein>
<sequence>MTDGRAHDDAVVVVGNGPVGQSASLLLARWGLRVITFDERPERDYVGSRSICQQRDVLDIWDSVGAGRQVADEGVTWTTARTFHRDLELFALTFEDRGRSRFPPFVNISQSRTERILDTALGSQPLVDARWAHCVTGIRPDAGGVTVVGTSPVGPFELRATYVVMCAGGHCDDLRESLGIEFYGHSYADRFLICDIRTELPDWRTERRFYFDPRWNPGRQVLIHPCPDSTYRIDWQVDETYDLDEERRSGALDRRIRQIVGDAAYEIVWCSVYRAHERIADRMSAGRVLLAGDCAHLVTPFGARGLNSGVQDAENAAWKIAYASRGYASPALVRTYDDERHAAAVENLTITSATMDFLAPETPEQIAYRRVTLDDAGADPSARARVDSGRLAEPFWYVDSPLTTLDPSRTFEGRPPKGFTPAPAPGILLPDVPARYDSVAIPLRSLAREHLTVLTGADVDATSVSRAVRAMVSAPVRVMPVAAIEDSMAAITVSEALGIQADEIWLLRPDAYVAAVVRDAEELLAAAARLLAR</sequence>
<accession>A0AA46YJF8</accession>
<keyword evidence="6" id="KW-1185">Reference proteome</keyword>
<comment type="cofactor">
    <cofactor evidence="1">
        <name>FAD</name>
        <dbReference type="ChEBI" id="CHEBI:57692"/>
    </cofactor>
</comment>
<evidence type="ECO:0000313" key="6">
    <source>
        <dbReference type="Proteomes" id="UP001164390"/>
    </source>
</evidence>
<dbReference type="GO" id="GO:0071949">
    <property type="term" value="F:FAD binding"/>
    <property type="evidence" value="ECO:0007669"/>
    <property type="project" value="InterPro"/>
</dbReference>
<feature type="domain" description="FAD-binding" evidence="4">
    <location>
        <begin position="10"/>
        <end position="346"/>
    </location>
</feature>
<dbReference type="GO" id="GO:0016709">
    <property type="term" value="F:oxidoreductase activity, acting on paired donors, with incorporation or reduction of molecular oxygen, NAD(P)H as one donor, and incorporation of one atom of oxygen"/>
    <property type="evidence" value="ECO:0007669"/>
    <property type="project" value="UniProtKB-ARBA"/>
</dbReference>
<dbReference type="AlphaFoldDB" id="A0AA46YJF8"/>